<feature type="region of interest" description="Disordered" evidence="1">
    <location>
        <begin position="226"/>
        <end position="283"/>
    </location>
</feature>
<dbReference type="InterPro" id="IPR006597">
    <property type="entry name" value="Sel1-like"/>
</dbReference>
<feature type="compositionally biased region" description="Polar residues" evidence="1">
    <location>
        <begin position="261"/>
        <end position="273"/>
    </location>
</feature>
<keyword evidence="4" id="KW-1185">Reference proteome</keyword>
<evidence type="ECO:0000313" key="3">
    <source>
        <dbReference type="EMBL" id="QGU31962.1"/>
    </source>
</evidence>
<keyword evidence="2" id="KW-0732">Signal</keyword>
<dbReference type="PANTHER" id="PTHR11102:SF160">
    <property type="entry name" value="ERAD-ASSOCIATED E3 UBIQUITIN-PROTEIN LIGASE COMPONENT HRD3"/>
    <property type="match status" value="1"/>
</dbReference>
<accession>A0A6I6E2M5</accession>
<feature type="signal peptide" evidence="2">
    <location>
        <begin position="1"/>
        <end position="23"/>
    </location>
</feature>
<dbReference type="PANTHER" id="PTHR11102">
    <property type="entry name" value="SEL-1-LIKE PROTEIN"/>
    <property type="match status" value="1"/>
</dbReference>
<proteinExistence type="predicted"/>
<organism evidence="3 4">
    <name type="scientific">Thermochromatium tepidum ATCC 43061</name>
    <dbReference type="NCBI Taxonomy" id="316276"/>
    <lineage>
        <taxon>Bacteria</taxon>
        <taxon>Pseudomonadati</taxon>
        <taxon>Pseudomonadota</taxon>
        <taxon>Gammaproteobacteria</taxon>
        <taxon>Chromatiales</taxon>
        <taxon>Chromatiaceae</taxon>
        <taxon>Thermochromatium</taxon>
    </lineage>
</organism>
<protein>
    <submittedName>
        <fullName evidence="3">Sel1 repeat family protein</fullName>
    </submittedName>
</protein>
<dbReference type="SUPFAM" id="SSF81901">
    <property type="entry name" value="HCP-like"/>
    <property type="match status" value="1"/>
</dbReference>
<sequence>MVCSMSSRFTALFGSALMVVTLAACVSAPESSDPDHQAVEPVAPGRDIDHFVLVDCLLPGQIRQLGTGMTYLSPRRMVKSTKSDCAIRGGEFVLFDRSDYANALAALLPKARAGDPVAQTYVGEIYEKGLGLPAPDYTSAADWYRRAAEQNHAPAQINLGSLYERGLGVPTDKARALDLYRRASGLTEDRLIFESRLKAEREAFQREIEVRNRVAAALRAQLQQAKAATRSTQLPGDTAAPAAPKPKTPQLTPMTTPPQIDPTQLQRQAQSQALDAKSEAERIEKELHAIEQLKRNEGEASGKAAQLGKLELARREQRRSLLDTSFQLSQIQ</sequence>
<dbReference type="InterPro" id="IPR050767">
    <property type="entry name" value="Sel1_AlgK"/>
</dbReference>
<dbReference type="EMBL" id="CP039268">
    <property type="protein sequence ID" value="QGU31962.1"/>
    <property type="molecule type" value="Genomic_DNA"/>
</dbReference>
<dbReference type="OrthoDB" id="6810016at2"/>
<dbReference type="SMART" id="SM00671">
    <property type="entry name" value="SEL1"/>
    <property type="match status" value="2"/>
</dbReference>
<evidence type="ECO:0000256" key="1">
    <source>
        <dbReference type="SAM" id="MobiDB-lite"/>
    </source>
</evidence>
<dbReference type="KEGG" id="ttp:E6P07_02555"/>
<evidence type="ECO:0000256" key="2">
    <source>
        <dbReference type="SAM" id="SignalP"/>
    </source>
</evidence>
<reference evidence="3 4" key="1">
    <citation type="submission" date="2019-12" db="EMBL/GenBank/DDBJ databases">
        <title>The complete genome of the thermophilic, anoxygenic phototrophic gammaproteobacterium Thermochromatium tepidum.</title>
        <authorList>
            <person name="Sattley W.M."/>
            <person name="Swingley W.D."/>
            <person name="Burchell B.M."/>
            <person name="Gurbani S.A."/>
            <person name="Kujawa C.M."/>
            <person name="Nuccio D.A."/>
            <person name="Schladweiler J."/>
            <person name="Shaffer K.N."/>
            <person name="Stokes L.M."/>
            <person name="Touchman J.W."/>
            <person name="Blankenship R.E."/>
            <person name="Madigan M.T."/>
        </authorList>
    </citation>
    <scope>NUCLEOTIDE SEQUENCE [LARGE SCALE GENOMIC DNA]</scope>
    <source>
        <strain evidence="3 4">ATCC 43061</strain>
    </source>
</reference>
<evidence type="ECO:0000313" key="4">
    <source>
        <dbReference type="Proteomes" id="UP000426424"/>
    </source>
</evidence>
<feature type="chain" id="PRO_5026132934" evidence="2">
    <location>
        <begin position="24"/>
        <end position="332"/>
    </location>
</feature>
<dbReference type="Pfam" id="PF08238">
    <property type="entry name" value="Sel1"/>
    <property type="match status" value="2"/>
</dbReference>
<dbReference type="InterPro" id="IPR011990">
    <property type="entry name" value="TPR-like_helical_dom_sf"/>
</dbReference>
<gene>
    <name evidence="3" type="ORF">E6P07_02555</name>
</gene>
<dbReference type="Proteomes" id="UP000426424">
    <property type="component" value="Chromosome"/>
</dbReference>
<dbReference type="Gene3D" id="1.25.40.10">
    <property type="entry name" value="Tetratricopeptide repeat domain"/>
    <property type="match status" value="1"/>
</dbReference>
<dbReference type="AlphaFoldDB" id="A0A6I6E2M5"/>
<name>A0A6I6E2M5_THETI</name>